<dbReference type="RefSeq" id="WP_110361438.1">
    <property type="nucleotide sequence ID" value="NZ_QFLI01000006.1"/>
</dbReference>
<dbReference type="InterPro" id="IPR026444">
    <property type="entry name" value="Secre_tail"/>
</dbReference>
<dbReference type="Pfam" id="PF01364">
    <property type="entry name" value="Peptidase_C25"/>
    <property type="match status" value="1"/>
</dbReference>
<dbReference type="GO" id="GO:0006508">
    <property type="term" value="P:proteolysis"/>
    <property type="evidence" value="ECO:0007669"/>
    <property type="project" value="InterPro"/>
</dbReference>
<dbReference type="CDD" id="cd02258">
    <property type="entry name" value="Peptidase_C25_N"/>
    <property type="match status" value="1"/>
</dbReference>
<dbReference type="InterPro" id="IPR029031">
    <property type="entry name" value="Gingipain_N_sf"/>
</dbReference>
<dbReference type="Gene3D" id="3.40.50.1460">
    <property type="match status" value="1"/>
</dbReference>
<dbReference type="OrthoDB" id="9809780at2"/>
<dbReference type="SUPFAM" id="SSF52129">
    <property type="entry name" value="Caspase-like"/>
    <property type="match status" value="1"/>
</dbReference>
<evidence type="ECO:0000259" key="2">
    <source>
        <dbReference type="Pfam" id="PF01364"/>
    </source>
</evidence>
<dbReference type="Gene3D" id="2.60.40.4070">
    <property type="match status" value="1"/>
</dbReference>
<protein>
    <recommendedName>
        <fullName evidence="2">Gingipain domain-containing protein</fullName>
    </recommendedName>
</protein>
<keyword evidence="1" id="KW-0732">Signal</keyword>
<organism evidence="3 4">
    <name type="scientific">Marinifilum breve</name>
    <dbReference type="NCBI Taxonomy" id="2184082"/>
    <lineage>
        <taxon>Bacteria</taxon>
        <taxon>Pseudomonadati</taxon>
        <taxon>Bacteroidota</taxon>
        <taxon>Bacteroidia</taxon>
        <taxon>Marinilabiliales</taxon>
        <taxon>Marinifilaceae</taxon>
    </lineage>
</organism>
<dbReference type="EMBL" id="QFLI01000006">
    <property type="protein sequence ID" value="PXX99043.1"/>
    <property type="molecule type" value="Genomic_DNA"/>
</dbReference>
<sequence>MRYLIIVLILLIGKVSFSQTSDTFKLDWSDTYISSPDGESIRTISFNGASLNLTNNWLPEFYHLQRTGSNGEFFSVELVDTHFEQLSSTEQQILRNKTFSSEITPETEPVSIRKNQYQKVQFVPIRKNPTTGIIEKLISFKLRFKKISQQRSVKSVKNYASNSVLSSGKWVKISVDTTAIHKITYQQLIDMGISNPANVRIYGYGGGMLPKMNSELVKDDLPVVPVYFNTGSDGTFNDGDFLLFYAKGPRSWKYDKDKSEFIHENHLYSDHAYYFLSSDQGSAQIIQQQNSESNFTNTVNSFNDYRVIDIDETNLLESGRLWLGQEFDVTTEFDYSFNFSNILNTSNAIITTRFAARSSSETSLELSSGSNNIGTINFSSVNTGSYTATYARLEEKSFTSFTPTNNKVDIKVEYEKSSASSIGWLDYLRVNARCNLSLNGSQTAFRDIESVATGNISRFQIQNCSASTSVWDVSNQNAVRQIPLSISGTTGSFNATTSSLKEFVVFNIDGSFPEPKVVGNIQNQNLHALPQTDMLIVSANQFLSHAEQIATYHRNNDELHVTVVDQNAIFNEFSSGTPDVSAIRNFVKMFYDRSSGESDMIKYLLLFGDGSFDNKSDRESNTNKILTYQSENSLSPTQSFVTDDYFGLLDDSEGEATGLVDIGIGRLPVNNKEEAQIVVKKILNYDSAEKGDWQTMVCFIGDDEDNNTHMRDANRLAAQIENNYPQYRAQRIFLDDFEQITSSAGQRYPNVNTEINESINKGTLIMNYTGHGNENGLAHEHILMTDDIYSWQNPVKLPLFMTATCEFSRFDNYKKLSAGEIILLRDNGGGIGLFTTTRLVFSSPNFTLNQNFYDYAFERDSNGKFYRLGDIMRMTKNATSSGINKRNFTLLGDPALRLNYPEHNALSTHLNDVVISQPVDTLKALSEIKVSGKITSGSGADLNNFNGIVYPTIYDKAINKSTRGNDGNPFEYTSQTSILYKGKASIKNGKFDFSFFVPKDINYQYGKGKISYYASSNNTDAAGFTNSIIVGGTNPSASDDKIGPEIELYMNDEQFTPGGMTNENPLLLAIVQDASGINTVGNSIGHDLIAILDQKLENPIELNDFYEADLDNYKKGKVSYQLSELETGEHEIQLKVWDNVNNSSVASLDFVVAETADLVIKHVLNYPNPFTTNTGFYFEHNQASSELDVLIQILTVSGKLIKTIETTISSSGNRVGPIQWDGKDDFGNSIGRGVYFYRVKVRADNGKTVNKFQKLLILK</sequence>
<keyword evidence="4" id="KW-1185">Reference proteome</keyword>
<feature type="domain" description="Gingipain" evidence="2">
    <location>
        <begin position="534"/>
        <end position="898"/>
    </location>
</feature>
<gene>
    <name evidence="3" type="ORF">DF185_14270</name>
</gene>
<dbReference type="InterPro" id="IPR001769">
    <property type="entry name" value="Gingipain"/>
</dbReference>
<reference evidence="3 4" key="1">
    <citation type="submission" date="2018-05" db="EMBL/GenBank/DDBJ databases">
        <title>Marinifilum breve JC075T sp. nov., a marine bacterium isolated from Yongle Blue Hole in the South China Sea.</title>
        <authorList>
            <person name="Fu T."/>
        </authorList>
    </citation>
    <scope>NUCLEOTIDE SEQUENCE [LARGE SCALE GENOMIC DNA]</scope>
    <source>
        <strain evidence="3 4">JC075</strain>
    </source>
</reference>
<dbReference type="InterPro" id="IPR029030">
    <property type="entry name" value="Caspase-like_dom_sf"/>
</dbReference>
<accession>A0A2V3ZUR4</accession>
<evidence type="ECO:0000313" key="3">
    <source>
        <dbReference type="EMBL" id="PXX99043.1"/>
    </source>
</evidence>
<proteinExistence type="predicted"/>
<dbReference type="AlphaFoldDB" id="A0A2V3ZUR4"/>
<name>A0A2V3ZUR4_9BACT</name>
<evidence type="ECO:0000313" key="4">
    <source>
        <dbReference type="Proteomes" id="UP000248079"/>
    </source>
</evidence>
<dbReference type="NCBIfam" id="TIGR04183">
    <property type="entry name" value="Por_Secre_tail"/>
    <property type="match status" value="1"/>
</dbReference>
<dbReference type="Gene3D" id="3.40.50.10390">
    <property type="entry name" value="Gingipain r, domain 1"/>
    <property type="match status" value="1"/>
</dbReference>
<evidence type="ECO:0000256" key="1">
    <source>
        <dbReference type="ARBA" id="ARBA00022729"/>
    </source>
</evidence>
<dbReference type="NCBIfam" id="NF033707">
    <property type="entry name" value="T9SS_sortase"/>
    <property type="match status" value="1"/>
</dbReference>
<comment type="caution">
    <text evidence="3">The sequence shown here is derived from an EMBL/GenBank/DDBJ whole genome shotgun (WGS) entry which is preliminary data.</text>
</comment>
<dbReference type="GO" id="GO:0008234">
    <property type="term" value="F:cysteine-type peptidase activity"/>
    <property type="evidence" value="ECO:0007669"/>
    <property type="project" value="InterPro"/>
</dbReference>
<dbReference type="Proteomes" id="UP000248079">
    <property type="component" value="Unassembled WGS sequence"/>
</dbReference>